<protein>
    <submittedName>
        <fullName evidence="2">Uncharacterized protein</fullName>
    </submittedName>
</protein>
<organism evidence="2 3">
    <name type="scientific">Monilinia fructigena</name>
    <dbReference type="NCBI Taxonomy" id="38457"/>
    <lineage>
        <taxon>Eukaryota</taxon>
        <taxon>Fungi</taxon>
        <taxon>Dikarya</taxon>
        <taxon>Ascomycota</taxon>
        <taxon>Pezizomycotina</taxon>
        <taxon>Leotiomycetes</taxon>
        <taxon>Helotiales</taxon>
        <taxon>Sclerotiniaceae</taxon>
        <taxon>Monilinia</taxon>
    </lineage>
</organism>
<evidence type="ECO:0000313" key="2">
    <source>
        <dbReference type="EMBL" id="RAL58887.1"/>
    </source>
</evidence>
<dbReference type="AlphaFoldDB" id="A0A395IES9"/>
<dbReference type="Proteomes" id="UP000249056">
    <property type="component" value="Unassembled WGS sequence"/>
</dbReference>
<name>A0A395IES9_9HELO</name>
<sequence length="73" mass="7908">MIVRRMFANAYGWPVVKHLCDTHFSDDAIARRKDEDTGGKERAKAAGEAPGSEGQEVNSSVDQGNVGEEGRDS</sequence>
<evidence type="ECO:0000256" key="1">
    <source>
        <dbReference type="SAM" id="MobiDB-lite"/>
    </source>
</evidence>
<proteinExistence type="predicted"/>
<evidence type="ECO:0000313" key="3">
    <source>
        <dbReference type="Proteomes" id="UP000249056"/>
    </source>
</evidence>
<dbReference type="EMBL" id="QKRW01000065">
    <property type="protein sequence ID" value="RAL58887.1"/>
    <property type="molecule type" value="Genomic_DNA"/>
</dbReference>
<keyword evidence="3" id="KW-1185">Reference proteome</keyword>
<feature type="compositionally biased region" description="Basic and acidic residues" evidence="1">
    <location>
        <begin position="31"/>
        <end position="45"/>
    </location>
</feature>
<gene>
    <name evidence="2" type="ORF">DID88_009307</name>
</gene>
<accession>A0A395IES9</accession>
<dbReference type="OrthoDB" id="5368485at2759"/>
<comment type="caution">
    <text evidence="2">The sequence shown here is derived from an EMBL/GenBank/DDBJ whole genome shotgun (WGS) entry which is preliminary data.</text>
</comment>
<feature type="region of interest" description="Disordered" evidence="1">
    <location>
        <begin position="31"/>
        <end position="73"/>
    </location>
</feature>
<reference evidence="2 3" key="1">
    <citation type="submission" date="2018-06" db="EMBL/GenBank/DDBJ databases">
        <title>Genome Sequence of the Brown Rot Fungal Pathogen Monilinia fructigena.</title>
        <authorList>
            <person name="Landi L."/>
            <person name="De Miccolis Angelini R.M."/>
            <person name="Pollastro S."/>
            <person name="Abate D."/>
            <person name="Faretra F."/>
            <person name="Romanazzi G."/>
        </authorList>
    </citation>
    <scope>NUCLEOTIDE SEQUENCE [LARGE SCALE GENOMIC DNA]</scope>
    <source>
        <strain evidence="2 3">Mfrg269</strain>
    </source>
</reference>